<evidence type="ECO:0000313" key="4">
    <source>
        <dbReference type="WBParaSite" id="nRc.2.0.1.t17467-RA"/>
    </source>
</evidence>
<protein>
    <submittedName>
        <fullName evidence="4">PIGA GPI anchor biosynthesis domain-containing protein</fullName>
    </submittedName>
</protein>
<dbReference type="PANTHER" id="PTHR45871">
    <property type="entry name" value="N-ACETYLGLUCOSAMINYL-PHOSPHATIDYLINOSITOL BIOSYNTHETIC PROTEIN"/>
    <property type="match status" value="1"/>
</dbReference>
<evidence type="ECO:0000256" key="1">
    <source>
        <dbReference type="SAM" id="Phobius"/>
    </source>
</evidence>
<proteinExistence type="predicted"/>
<organism evidence="3 4">
    <name type="scientific">Romanomermis culicivorax</name>
    <name type="common">Nematode worm</name>
    <dbReference type="NCBI Taxonomy" id="13658"/>
    <lineage>
        <taxon>Eukaryota</taxon>
        <taxon>Metazoa</taxon>
        <taxon>Ecdysozoa</taxon>
        <taxon>Nematoda</taxon>
        <taxon>Enoplea</taxon>
        <taxon>Dorylaimia</taxon>
        <taxon>Mermithida</taxon>
        <taxon>Mermithoidea</taxon>
        <taxon>Mermithidae</taxon>
        <taxon>Romanomermis</taxon>
    </lineage>
</organism>
<dbReference type="GO" id="GO:0006506">
    <property type="term" value="P:GPI anchor biosynthetic process"/>
    <property type="evidence" value="ECO:0007669"/>
    <property type="project" value="InterPro"/>
</dbReference>
<dbReference type="AlphaFoldDB" id="A0A915IUH5"/>
<sequence>LVSDFFCPNTGGVESHIYYLGQCLLRRGHRIVVVTHAYGDRRGVRLLTNGLKVYYLPFLVLYNGCICPTVYSTLPVLRKIFLKERVTIVHGH</sequence>
<keyword evidence="3" id="KW-1185">Reference proteome</keyword>
<dbReference type="SUPFAM" id="SSF53756">
    <property type="entry name" value="UDP-Glycosyltransferase/glycogen phosphorylase"/>
    <property type="match status" value="1"/>
</dbReference>
<keyword evidence="1" id="KW-1133">Transmembrane helix</keyword>
<dbReference type="Pfam" id="PF08288">
    <property type="entry name" value="PIGA"/>
    <property type="match status" value="1"/>
</dbReference>
<dbReference type="WBParaSite" id="nRc.2.0.1.t17467-RA">
    <property type="protein sequence ID" value="nRc.2.0.1.t17467-RA"/>
    <property type="gene ID" value="nRc.2.0.1.g17467"/>
</dbReference>
<feature type="transmembrane region" description="Helical" evidence="1">
    <location>
        <begin position="54"/>
        <end position="77"/>
    </location>
</feature>
<evidence type="ECO:0000259" key="2">
    <source>
        <dbReference type="Pfam" id="PF08288"/>
    </source>
</evidence>
<feature type="domain" description="PIGA GPI anchor biosynthesis" evidence="2">
    <location>
        <begin position="36"/>
        <end position="92"/>
    </location>
</feature>
<name>A0A915IUH5_ROMCU</name>
<accession>A0A915IUH5</accession>
<evidence type="ECO:0000313" key="3">
    <source>
        <dbReference type="Proteomes" id="UP000887565"/>
    </source>
</evidence>
<dbReference type="PANTHER" id="PTHR45871:SF1">
    <property type="entry name" value="PHOSPHATIDYLINOSITOL N-ACETYLGLUCOSAMINYLTRANSFERASE SUBUNIT A"/>
    <property type="match status" value="1"/>
</dbReference>
<dbReference type="InterPro" id="IPR013234">
    <property type="entry name" value="PIGA_GPI_anchor_biosynthesis"/>
</dbReference>
<keyword evidence="1" id="KW-0472">Membrane</keyword>
<dbReference type="Proteomes" id="UP000887565">
    <property type="component" value="Unplaced"/>
</dbReference>
<dbReference type="OMA" id="LYNGCIC"/>
<keyword evidence="1" id="KW-0812">Transmembrane</keyword>
<dbReference type="GO" id="GO:0000506">
    <property type="term" value="C:glycosylphosphatidylinositol-N-acetylglucosaminyltransferase (GPI-GnT) complex"/>
    <property type="evidence" value="ECO:0007669"/>
    <property type="project" value="TreeGrafter"/>
</dbReference>
<dbReference type="Gene3D" id="3.40.50.2000">
    <property type="entry name" value="Glycogen Phosphorylase B"/>
    <property type="match status" value="1"/>
</dbReference>
<dbReference type="GO" id="GO:0017176">
    <property type="term" value="F:phosphatidylinositol N-acetylglucosaminyltransferase activity"/>
    <property type="evidence" value="ECO:0007669"/>
    <property type="project" value="TreeGrafter"/>
</dbReference>
<reference evidence="4" key="1">
    <citation type="submission" date="2022-11" db="UniProtKB">
        <authorList>
            <consortium name="WormBaseParasite"/>
        </authorList>
    </citation>
    <scope>IDENTIFICATION</scope>
</reference>